<organism evidence="1 2">
    <name type="scientific">Rhodococcus rhodochrous J45</name>
    <dbReference type="NCBI Taxonomy" id="935266"/>
    <lineage>
        <taxon>Bacteria</taxon>
        <taxon>Bacillati</taxon>
        <taxon>Actinomycetota</taxon>
        <taxon>Actinomycetes</taxon>
        <taxon>Mycobacteriales</taxon>
        <taxon>Nocardiaceae</taxon>
        <taxon>Rhodococcus</taxon>
    </lineage>
</organism>
<protein>
    <recommendedName>
        <fullName evidence="3">Large secreted protein</fullName>
    </recommendedName>
</protein>
<dbReference type="AlphaFoldDB" id="A0A562D632"/>
<evidence type="ECO:0008006" key="3">
    <source>
        <dbReference type="Google" id="ProtNLM"/>
    </source>
</evidence>
<comment type="caution">
    <text evidence="1">The sequence shown here is derived from an EMBL/GenBank/DDBJ whole genome shotgun (WGS) entry which is preliminary data.</text>
</comment>
<name>A0A562D632_RHORH</name>
<dbReference type="Proteomes" id="UP000317573">
    <property type="component" value="Unassembled WGS sequence"/>
</dbReference>
<dbReference type="PROSITE" id="PS51257">
    <property type="entry name" value="PROKAR_LIPOPROTEIN"/>
    <property type="match status" value="1"/>
</dbReference>
<accession>A0A562D632</accession>
<sequence>MRNTRHGNTVGTMRSVVRVCRGITVLAMCLIIAACGSSSGTPDVPALPEEPVPAGATAFSPRPDIVDTHPLTILSWSRVSDDRIALHFETGTPECFGVDATVTETDDAVTVTLLGGTLPEMQDRMCIMVAVAGTLEVSLQSPLGDRVVTAGV</sequence>
<gene>
    <name evidence="1" type="ORF">L618_000900000340</name>
</gene>
<evidence type="ECO:0000313" key="2">
    <source>
        <dbReference type="Proteomes" id="UP000317573"/>
    </source>
</evidence>
<dbReference type="EMBL" id="VLJT01000094">
    <property type="protein sequence ID" value="TWH05229.1"/>
    <property type="molecule type" value="Genomic_DNA"/>
</dbReference>
<reference evidence="1 2" key="1">
    <citation type="submission" date="2019-07" db="EMBL/GenBank/DDBJ databases">
        <title>Genome sequencing of lignin-degrading bacterial isolates.</title>
        <authorList>
            <person name="Gladden J."/>
        </authorList>
    </citation>
    <scope>NUCLEOTIDE SEQUENCE [LARGE SCALE GENOMIC DNA]</scope>
    <source>
        <strain evidence="1 2">J45</strain>
    </source>
</reference>
<proteinExistence type="predicted"/>
<evidence type="ECO:0000313" key="1">
    <source>
        <dbReference type="EMBL" id="TWH05229.1"/>
    </source>
</evidence>